<evidence type="ECO:0000256" key="9">
    <source>
        <dbReference type="HAMAP-Rule" id="MF_00016"/>
    </source>
</evidence>
<evidence type="ECO:0000259" key="10">
    <source>
        <dbReference type="SMART" id="SM00382"/>
    </source>
</evidence>
<dbReference type="GO" id="GO:0048476">
    <property type="term" value="C:Holliday junction resolvase complex"/>
    <property type="evidence" value="ECO:0007669"/>
    <property type="project" value="UniProtKB-UniRule"/>
</dbReference>
<feature type="binding site" evidence="9">
    <location>
        <position position="69"/>
    </location>
    <ligand>
        <name>ATP</name>
        <dbReference type="ChEBI" id="CHEBI:30616"/>
    </ligand>
</feature>
<dbReference type="GO" id="GO:0005524">
    <property type="term" value="F:ATP binding"/>
    <property type="evidence" value="ECO:0007669"/>
    <property type="project" value="UniProtKB-UniRule"/>
</dbReference>
<gene>
    <name evidence="9" type="primary">ruvB</name>
    <name evidence="11" type="ORF">COY37_05510</name>
</gene>
<dbReference type="InterPro" id="IPR008823">
    <property type="entry name" value="RuvB_wg_C"/>
</dbReference>
<dbReference type="SMART" id="SM00382">
    <property type="entry name" value="AAA"/>
    <property type="match status" value="1"/>
</dbReference>
<dbReference type="SUPFAM" id="SSF46785">
    <property type="entry name" value="Winged helix' DNA-binding domain"/>
    <property type="match status" value="1"/>
</dbReference>
<dbReference type="GO" id="GO:0016887">
    <property type="term" value="F:ATP hydrolysis activity"/>
    <property type="evidence" value="ECO:0007669"/>
    <property type="project" value="RHEA"/>
</dbReference>
<comment type="function">
    <text evidence="9">The RuvA-RuvB-RuvC complex processes Holliday junction (HJ) DNA during genetic recombination and DNA repair, while the RuvA-RuvB complex plays an important role in the rescue of blocked DNA replication forks via replication fork reversal (RFR). RuvA specifically binds to HJ cruciform DNA, conferring on it an open structure. The RuvB hexamer acts as an ATP-dependent pump, pulling dsDNA into and through the RuvAB complex. RuvB forms 2 homohexamers on either side of HJ DNA bound by 1 or 2 RuvA tetramers; 4 subunits per hexamer contact DNA at a time. Coordinated motions by a converter formed by DNA-disengaged RuvB subunits stimulates ATP hydrolysis and nucleotide exchange. Immobilization of the converter enables RuvB to convert the ATP-contained energy into a lever motion, pulling 2 nucleotides of DNA out of the RuvA tetramer per ATP hydrolyzed, thus driving DNA branch migration. The RuvB motors rotate together with the DNA substrate, which together with the progressing nucleotide cycle form the mechanistic basis for DNA recombination by continuous HJ branch migration. Branch migration allows RuvC to scan DNA until it finds its consensus sequence, where it cleaves and resolves cruciform DNA.</text>
</comment>
<dbReference type="NCBIfam" id="TIGR00635">
    <property type="entry name" value="ruvB"/>
    <property type="match status" value="1"/>
</dbReference>
<organism evidence="11 12">
    <name type="scientific">Candidatus Aquicultor secundus</name>
    <dbReference type="NCBI Taxonomy" id="1973895"/>
    <lineage>
        <taxon>Bacteria</taxon>
        <taxon>Bacillati</taxon>
        <taxon>Actinomycetota</taxon>
        <taxon>Candidatus Aquicultoria</taxon>
        <taxon>Candidatus Aquicultorales</taxon>
        <taxon>Candidatus Aquicultoraceae</taxon>
        <taxon>Candidatus Aquicultor</taxon>
    </lineage>
</organism>
<evidence type="ECO:0000256" key="7">
    <source>
        <dbReference type="ARBA" id="ARBA00023172"/>
    </source>
</evidence>
<feature type="binding site" evidence="9">
    <location>
        <position position="68"/>
    </location>
    <ligand>
        <name>Mg(2+)</name>
        <dbReference type="ChEBI" id="CHEBI:18420"/>
    </ligand>
</feature>
<feature type="binding site" evidence="9">
    <location>
        <begin position="130"/>
        <end position="132"/>
    </location>
    <ligand>
        <name>ATP</name>
        <dbReference type="ChEBI" id="CHEBI:30616"/>
    </ligand>
</feature>
<dbReference type="RefSeq" id="WP_353682436.1">
    <property type="nucleotide sequence ID" value="NZ_MNXI01000065.1"/>
</dbReference>
<keyword evidence="7 9" id="KW-0233">DNA recombination</keyword>
<feature type="binding site" evidence="9">
    <location>
        <position position="64"/>
    </location>
    <ligand>
        <name>ATP</name>
        <dbReference type="ChEBI" id="CHEBI:30616"/>
    </ligand>
</feature>
<evidence type="ECO:0000313" key="12">
    <source>
        <dbReference type="Proteomes" id="UP000230956"/>
    </source>
</evidence>
<dbReference type="InterPro" id="IPR004605">
    <property type="entry name" value="DNA_helicase_Holl-junc_RuvB"/>
</dbReference>
<dbReference type="InterPro" id="IPR036390">
    <property type="entry name" value="WH_DNA-bd_sf"/>
</dbReference>
<evidence type="ECO:0000256" key="4">
    <source>
        <dbReference type="ARBA" id="ARBA00022801"/>
    </source>
</evidence>
<comment type="similarity">
    <text evidence="9">Belongs to the RuvB family.</text>
</comment>
<keyword evidence="5 9" id="KW-0067">ATP-binding</keyword>
<dbReference type="GO" id="GO:0000400">
    <property type="term" value="F:four-way junction DNA binding"/>
    <property type="evidence" value="ECO:0007669"/>
    <property type="project" value="UniProtKB-UniRule"/>
</dbReference>
<evidence type="ECO:0000256" key="1">
    <source>
        <dbReference type="ARBA" id="ARBA00022490"/>
    </source>
</evidence>
<dbReference type="PANTHER" id="PTHR42848:SF1">
    <property type="entry name" value="HOLLIDAY JUNCTION BRANCH MIGRATION COMPLEX SUBUNIT RUVB"/>
    <property type="match status" value="1"/>
</dbReference>
<dbReference type="Gene3D" id="1.10.8.60">
    <property type="match status" value="1"/>
</dbReference>
<evidence type="ECO:0000256" key="3">
    <source>
        <dbReference type="ARBA" id="ARBA00022763"/>
    </source>
</evidence>
<dbReference type="Proteomes" id="UP000230956">
    <property type="component" value="Unassembled WGS sequence"/>
</dbReference>
<dbReference type="HAMAP" id="MF_00016">
    <property type="entry name" value="DNA_HJ_migration_RuvB"/>
    <property type="match status" value="1"/>
</dbReference>
<dbReference type="GO" id="GO:0006281">
    <property type="term" value="P:DNA repair"/>
    <property type="evidence" value="ECO:0007669"/>
    <property type="project" value="UniProtKB-UniRule"/>
</dbReference>
<evidence type="ECO:0000256" key="8">
    <source>
        <dbReference type="ARBA" id="ARBA00023204"/>
    </source>
</evidence>
<keyword evidence="8 9" id="KW-0234">DNA repair</keyword>
<keyword evidence="1 9" id="KW-0963">Cytoplasm</keyword>
<dbReference type="GO" id="GO:0005737">
    <property type="term" value="C:cytoplasm"/>
    <property type="evidence" value="ECO:0007669"/>
    <property type="project" value="UniProtKB-SubCell"/>
</dbReference>
<comment type="catalytic activity">
    <reaction evidence="9">
        <text>ATP + H2O = ADP + phosphate + H(+)</text>
        <dbReference type="Rhea" id="RHEA:13065"/>
        <dbReference type="ChEBI" id="CHEBI:15377"/>
        <dbReference type="ChEBI" id="CHEBI:15378"/>
        <dbReference type="ChEBI" id="CHEBI:30616"/>
        <dbReference type="ChEBI" id="CHEBI:43474"/>
        <dbReference type="ChEBI" id="CHEBI:456216"/>
    </reaction>
</comment>
<feature type="binding site" evidence="9">
    <location>
        <position position="22"/>
    </location>
    <ligand>
        <name>ATP</name>
        <dbReference type="ChEBI" id="CHEBI:30616"/>
    </ligand>
</feature>
<feature type="binding site" evidence="9">
    <location>
        <position position="220"/>
    </location>
    <ligand>
        <name>ATP</name>
        <dbReference type="ChEBI" id="CHEBI:30616"/>
    </ligand>
</feature>
<keyword evidence="4 9" id="KW-0378">Hydrolase</keyword>
<dbReference type="Pfam" id="PF05491">
    <property type="entry name" value="WHD_RuvB"/>
    <property type="match status" value="1"/>
</dbReference>
<comment type="subunit">
    <text evidence="9">Homohexamer. Forms an RuvA(8)-RuvB(12)-Holliday junction (HJ) complex. HJ DNA is sandwiched between 2 RuvA tetramers; dsDNA enters through RuvA and exits via RuvB. An RuvB hexamer assembles on each DNA strand where it exits the tetramer. Each RuvB hexamer is contacted by two RuvA subunits (via domain III) on 2 adjacent RuvB subunits; this complex drives branch migration. In the full resolvosome a probable DNA-RuvA(4)-RuvB(12)-RuvC(2) complex forms which resolves the HJ.</text>
</comment>
<protein>
    <recommendedName>
        <fullName evidence="9">Holliday junction branch migration complex subunit RuvB</fullName>
        <ecNumber evidence="9">3.6.4.-</ecNumber>
    </recommendedName>
</protein>
<name>A0A2M7T810_9ACTN</name>
<accession>A0A2M7T810</accession>
<dbReference type="PANTHER" id="PTHR42848">
    <property type="match status" value="1"/>
</dbReference>
<dbReference type="InterPro" id="IPR027417">
    <property type="entry name" value="P-loop_NTPase"/>
</dbReference>
<feature type="binding site" evidence="9">
    <location>
        <position position="312"/>
    </location>
    <ligand>
        <name>DNA</name>
        <dbReference type="ChEBI" id="CHEBI:16991"/>
    </ligand>
</feature>
<dbReference type="InterPro" id="IPR041445">
    <property type="entry name" value="AAA_lid_4"/>
</dbReference>
<dbReference type="GO" id="GO:0006310">
    <property type="term" value="P:DNA recombination"/>
    <property type="evidence" value="ECO:0007669"/>
    <property type="project" value="UniProtKB-UniRule"/>
</dbReference>
<dbReference type="NCBIfam" id="NF000868">
    <property type="entry name" value="PRK00080.1"/>
    <property type="match status" value="1"/>
</dbReference>
<comment type="caution">
    <text evidence="9">Lacks conserved residue(s) required for the propagation of feature annotation.</text>
</comment>
<dbReference type="CDD" id="cd00009">
    <property type="entry name" value="AAA"/>
    <property type="match status" value="1"/>
</dbReference>
<feature type="binding site" evidence="9">
    <location>
        <position position="67"/>
    </location>
    <ligand>
        <name>ATP</name>
        <dbReference type="ChEBI" id="CHEBI:30616"/>
    </ligand>
</feature>
<evidence type="ECO:0000256" key="2">
    <source>
        <dbReference type="ARBA" id="ARBA00022741"/>
    </source>
</evidence>
<feature type="region of interest" description="Large ATPase domain (RuvB-L)" evidence="9">
    <location>
        <begin position="3"/>
        <end position="183"/>
    </location>
</feature>
<comment type="domain">
    <text evidence="9">Has 3 domains, the large (RuvB-L) and small ATPase (RuvB-S) domains and the C-terminal head (RuvB-H) domain. The head domain binds DNA, while the ATPase domains jointly bind ATP, ADP or are empty depending on the state of the subunit in the translocation cycle. During a single DNA translocation step the structure of each domain remains the same, but their relative positions change.</text>
</comment>
<dbReference type="Gene3D" id="1.10.10.10">
    <property type="entry name" value="Winged helix-like DNA-binding domain superfamily/Winged helix DNA-binding domain"/>
    <property type="match status" value="1"/>
</dbReference>
<dbReference type="InterPro" id="IPR036388">
    <property type="entry name" value="WH-like_DNA-bd_sf"/>
</dbReference>
<evidence type="ECO:0000313" key="11">
    <source>
        <dbReference type="EMBL" id="PIZ39041.1"/>
    </source>
</evidence>
<comment type="caution">
    <text evidence="11">The sequence shown here is derived from an EMBL/GenBank/DDBJ whole genome shotgun (WGS) entry which is preliminary data.</text>
</comment>
<dbReference type="Pfam" id="PF17864">
    <property type="entry name" value="AAA_lid_4"/>
    <property type="match status" value="1"/>
</dbReference>
<feature type="binding site" evidence="9">
    <location>
        <position position="317"/>
    </location>
    <ligand>
        <name>DNA</name>
        <dbReference type="ChEBI" id="CHEBI:16991"/>
    </ligand>
</feature>
<feature type="region of interest" description="Head domain (RuvB-H)" evidence="9">
    <location>
        <begin position="257"/>
        <end position="336"/>
    </location>
</feature>
<sequence length="336" mass="37422">MVDDRITTTSFIEEDIDYERSLRPKRLEEFVGQTWAKEALELFISATKSREEALDHVLLSGPPGLGKTTLAGIIANELGVGIKITSGPAIERAGDLAAILTNLQPNDVLFIDEIHRLSRQVEEVLYPAMEDFELDIIIGKGPSARSLRLELPNFTLVGATTRQGLLTSPLRDRFGVNCRFDYYTDQELNGIIRRSAIILSVGIDAYGSLEIARRSRGTPRIANRLLKRVRDYAQIKGDGRIDKDIADRALAFLEVDVLGLDRLDRQILLTMVDKFSGAPVGLNTLATSISEEPETLEDVYEPYLLQLGFIQRTPRGRVITERACNHLGIAYPGDKE</sequence>
<evidence type="ECO:0000256" key="5">
    <source>
        <dbReference type="ARBA" id="ARBA00022840"/>
    </source>
</evidence>
<dbReference type="EMBL" id="PFNG01000132">
    <property type="protein sequence ID" value="PIZ39041.1"/>
    <property type="molecule type" value="Genomic_DNA"/>
</dbReference>
<dbReference type="Pfam" id="PF05496">
    <property type="entry name" value="RuvB_N"/>
    <property type="match status" value="1"/>
</dbReference>
<dbReference type="SUPFAM" id="SSF52540">
    <property type="entry name" value="P-loop containing nucleoside triphosphate hydrolases"/>
    <property type="match status" value="1"/>
</dbReference>
<dbReference type="InterPro" id="IPR008824">
    <property type="entry name" value="RuvB-like_N"/>
</dbReference>
<dbReference type="AlphaFoldDB" id="A0A2M7T810"/>
<dbReference type="InterPro" id="IPR003593">
    <property type="entry name" value="AAA+_ATPase"/>
</dbReference>
<dbReference type="EC" id="3.6.4.-" evidence="9"/>
<keyword evidence="6 9" id="KW-0238">DNA-binding</keyword>
<keyword evidence="2 9" id="KW-0547">Nucleotide-binding</keyword>
<feature type="binding site" evidence="9">
    <location>
        <position position="173"/>
    </location>
    <ligand>
        <name>ATP</name>
        <dbReference type="ChEBI" id="CHEBI:30616"/>
    </ligand>
</feature>
<feature type="binding site" evidence="9">
    <location>
        <position position="183"/>
    </location>
    <ligand>
        <name>ATP</name>
        <dbReference type="ChEBI" id="CHEBI:30616"/>
    </ligand>
</feature>
<evidence type="ECO:0000256" key="6">
    <source>
        <dbReference type="ARBA" id="ARBA00023125"/>
    </source>
</evidence>
<dbReference type="GO" id="GO:0009378">
    <property type="term" value="F:four-way junction helicase activity"/>
    <property type="evidence" value="ECO:0007669"/>
    <property type="project" value="InterPro"/>
</dbReference>
<feature type="binding site" evidence="9">
    <location>
        <position position="23"/>
    </location>
    <ligand>
        <name>ATP</name>
        <dbReference type="ChEBI" id="CHEBI:30616"/>
    </ligand>
</feature>
<reference evidence="12" key="1">
    <citation type="submission" date="2017-09" db="EMBL/GenBank/DDBJ databases">
        <title>Depth-based differentiation of microbial function through sediment-hosted aquifers and enrichment of novel symbionts in the deep terrestrial subsurface.</title>
        <authorList>
            <person name="Probst A.J."/>
            <person name="Ladd B."/>
            <person name="Jarett J.K."/>
            <person name="Geller-Mcgrath D.E."/>
            <person name="Sieber C.M.K."/>
            <person name="Emerson J.B."/>
            <person name="Anantharaman K."/>
            <person name="Thomas B.C."/>
            <person name="Malmstrom R."/>
            <person name="Stieglmeier M."/>
            <person name="Klingl A."/>
            <person name="Woyke T."/>
            <person name="Ryan C.M."/>
            <person name="Banfield J.F."/>
        </authorList>
    </citation>
    <scope>NUCLEOTIDE SEQUENCE [LARGE SCALE GENOMIC DNA]</scope>
</reference>
<keyword evidence="3 9" id="KW-0227">DNA damage</keyword>
<feature type="region of interest" description="Small ATPAse domain (RuvB-S)" evidence="9">
    <location>
        <begin position="184"/>
        <end position="254"/>
    </location>
</feature>
<comment type="subcellular location">
    <subcellularLocation>
        <location evidence="9">Cytoplasm</location>
    </subcellularLocation>
</comment>
<feature type="binding site" evidence="9">
    <location>
        <position position="68"/>
    </location>
    <ligand>
        <name>ATP</name>
        <dbReference type="ChEBI" id="CHEBI:30616"/>
    </ligand>
</feature>
<feature type="domain" description="AAA+ ATPase" evidence="10">
    <location>
        <begin position="53"/>
        <end position="184"/>
    </location>
</feature>
<keyword evidence="11" id="KW-0347">Helicase</keyword>
<dbReference type="Gene3D" id="3.40.50.300">
    <property type="entry name" value="P-loop containing nucleotide triphosphate hydrolases"/>
    <property type="match status" value="1"/>
</dbReference>
<proteinExistence type="inferred from homology"/>